<keyword evidence="3" id="KW-1185">Reference proteome</keyword>
<dbReference type="Gene3D" id="1.10.10.10">
    <property type="entry name" value="Winged helix-like DNA-binding domain superfamily/Winged helix DNA-binding domain"/>
    <property type="match status" value="1"/>
</dbReference>
<dbReference type="InterPro" id="IPR040198">
    <property type="entry name" value="Fido_containing"/>
</dbReference>
<dbReference type="InterPro" id="IPR036597">
    <property type="entry name" value="Fido-like_dom_sf"/>
</dbReference>
<organism evidence="2 3">
    <name type="scientific">Mucilaginibacter dorajii</name>
    <dbReference type="NCBI Taxonomy" id="692994"/>
    <lineage>
        <taxon>Bacteria</taxon>
        <taxon>Pseudomonadati</taxon>
        <taxon>Bacteroidota</taxon>
        <taxon>Sphingobacteriia</taxon>
        <taxon>Sphingobacteriales</taxon>
        <taxon>Sphingobacteriaceae</taxon>
        <taxon>Mucilaginibacter</taxon>
    </lineage>
</organism>
<dbReference type="SUPFAM" id="SSF140931">
    <property type="entry name" value="Fic-like"/>
    <property type="match status" value="1"/>
</dbReference>
<evidence type="ECO:0000259" key="1">
    <source>
        <dbReference type="PROSITE" id="PS51459"/>
    </source>
</evidence>
<comment type="caution">
    <text evidence="2">The sequence shown here is derived from an EMBL/GenBank/DDBJ whole genome shotgun (WGS) entry which is preliminary data.</text>
</comment>
<dbReference type="Proteomes" id="UP001500742">
    <property type="component" value="Unassembled WGS sequence"/>
</dbReference>
<evidence type="ECO:0000313" key="2">
    <source>
        <dbReference type="EMBL" id="GAA3988675.1"/>
    </source>
</evidence>
<reference evidence="3" key="1">
    <citation type="journal article" date="2019" name="Int. J. Syst. Evol. Microbiol.">
        <title>The Global Catalogue of Microorganisms (GCM) 10K type strain sequencing project: providing services to taxonomists for standard genome sequencing and annotation.</title>
        <authorList>
            <consortium name="The Broad Institute Genomics Platform"/>
            <consortium name="The Broad Institute Genome Sequencing Center for Infectious Disease"/>
            <person name="Wu L."/>
            <person name="Ma J."/>
        </authorList>
    </citation>
    <scope>NUCLEOTIDE SEQUENCE [LARGE SCALE GENOMIC DNA]</scope>
    <source>
        <strain evidence="3">JCM 16601</strain>
    </source>
</reference>
<dbReference type="PROSITE" id="PS51459">
    <property type="entry name" value="FIDO"/>
    <property type="match status" value="1"/>
</dbReference>
<dbReference type="InterPro" id="IPR036388">
    <property type="entry name" value="WH-like_DNA-bd_sf"/>
</dbReference>
<dbReference type="EMBL" id="BAAAZC010000030">
    <property type="protein sequence ID" value="GAA3988675.1"/>
    <property type="molecule type" value="Genomic_DNA"/>
</dbReference>
<name>A0ABP7QVI2_9SPHI</name>
<accession>A0ABP7QVI2</accession>
<dbReference type="InterPro" id="IPR003812">
    <property type="entry name" value="Fido"/>
</dbReference>
<dbReference type="PANTHER" id="PTHR13504:SF33">
    <property type="entry name" value="FIC FAMILY PROTEIN"/>
    <property type="match status" value="1"/>
</dbReference>
<dbReference type="Pfam" id="PF13776">
    <property type="entry name" value="DUF4172"/>
    <property type="match status" value="1"/>
</dbReference>
<protein>
    <submittedName>
        <fullName evidence="2">Fic family protein</fullName>
    </submittedName>
</protein>
<dbReference type="InterPro" id="IPR025230">
    <property type="entry name" value="DUF4172"/>
</dbReference>
<feature type="domain" description="Fido" evidence="1">
    <location>
        <begin position="77"/>
        <end position="234"/>
    </location>
</feature>
<dbReference type="Gene3D" id="1.10.3290.10">
    <property type="entry name" value="Fido-like domain"/>
    <property type="match status" value="1"/>
</dbReference>
<dbReference type="PANTHER" id="PTHR13504">
    <property type="entry name" value="FIDO DOMAIN-CONTAINING PROTEIN DDB_G0283145"/>
    <property type="match status" value="1"/>
</dbReference>
<proteinExistence type="predicted"/>
<gene>
    <name evidence="2" type="ORF">GCM10022210_47110</name>
</gene>
<dbReference type="Pfam" id="PF02661">
    <property type="entry name" value="Fic"/>
    <property type="match status" value="1"/>
</dbReference>
<evidence type="ECO:0000313" key="3">
    <source>
        <dbReference type="Proteomes" id="UP001500742"/>
    </source>
</evidence>
<sequence>MNSLGFRLKEDTILETLTLDVLKTSEIEGEKLNTDQVRSSIARRLGIDIAGAVPASRDVEGVVEMLLNATQHYKDPLTEDRLYGWHSALFPTGRAGMHKITVGAWRTPDAGPMQVVSGAIGKEKVHFEAPEAARLAAEMQLFIHWFNGNNENDLVIKAAIAHLWFVTIHPFDDGNGRIARALTDLLLARADDTSQRFYSMSAQILNEKTAYYHLLETTQKGGLDITSWINWFLACLDHAMDHTEEVLSRIFTRNSFWEHNRDVDFNSRQHQMITNLLDDFYGKLTTGKWSKMAKCSVDTALRDIQDLVDKGIMEKETGGGRNTSYTLILPQKK</sequence>